<dbReference type="Proteomes" id="UP000475214">
    <property type="component" value="Unassembled WGS sequence"/>
</dbReference>
<dbReference type="InterPro" id="IPR036388">
    <property type="entry name" value="WH-like_DNA-bd_sf"/>
</dbReference>
<dbReference type="PANTHER" id="PTHR44846:SF17">
    <property type="entry name" value="GNTR-FAMILY TRANSCRIPTIONAL REGULATOR"/>
    <property type="match status" value="1"/>
</dbReference>
<evidence type="ECO:0000256" key="3">
    <source>
        <dbReference type="ARBA" id="ARBA00023163"/>
    </source>
</evidence>
<accession>A0A6L9SGW6</accession>
<dbReference type="SUPFAM" id="SSF46785">
    <property type="entry name" value="Winged helix' DNA-binding domain"/>
    <property type="match status" value="1"/>
</dbReference>
<dbReference type="InterPro" id="IPR050679">
    <property type="entry name" value="Bact_HTH_transcr_reg"/>
</dbReference>
<evidence type="ECO:0000259" key="5">
    <source>
        <dbReference type="PROSITE" id="PS50949"/>
    </source>
</evidence>
<dbReference type="GO" id="GO:0003677">
    <property type="term" value="F:DNA binding"/>
    <property type="evidence" value="ECO:0007669"/>
    <property type="project" value="UniProtKB-KW"/>
</dbReference>
<proteinExistence type="predicted"/>
<keyword evidence="3" id="KW-0804">Transcription</keyword>
<keyword evidence="1" id="KW-0805">Transcription regulation</keyword>
<dbReference type="PANTHER" id="PTHR44846">
    <property type="entry name" value="MANNOSYL-D-GLYCERATE TRANSPORT/METABOLISM SYSTEM REPRESSOR MNGR-RELATED"/>
    <property type="match status" value="1"/>
</dbReference>
<comment type="caution">
    <text evidence="6">The sequence shown here is derived from an EMBL/GenBank/DDBJ whole genome shotgun (WGS) entry which is preliminary data.</text>
</comment>
<dbReference type="InterPro" id="IPR000524">
    <property type="entry name" value="Tscrpt_reg_HTH_GntR"/>
</dbReference>
<dbReference type="GO" id="GO:0045892">
    <property type="term" value="P:negative regulation of DNA-templated transcription"/>
    <property type="evidence" value="ECO:0007669"/>
    <property type="project" value="TreeGrafter"/>
</dbReference>
<dbReference type="PROSITE" id="PS50949">
    <property type="entry name" value="HTH_GNTR"/>
    <property type="match status" value="1"/>
</dbReference>
<gene>
    <name evidence="6" type="ORF">G1H10_27130</name>
</gene>
<organism evidence="6 7">
    <name type="scientific">Phytoactinopolyspora halotolerans</name>
    <dbReference type="NCBI Taxonomy" id="1981512"/>
    <lineage>
        <taxon>Bacteria</taxon>
        <taxon>Bacillati</taxon>
        <taxon>Actinomycetota</taxon>
        <taxon>Actinomycetes</taxon>
        <taxon>Jiangellales</taxon>
        <taxon>Jiangellaceae</taxon>
        <taxon>Phytoactinopolyspora</taxon>
    </lineage>
</organism>
<name>A0A6L9SGW6_9ACTN</name>
<evidence type="ECO:0000256" key="2">
    <source>
        <dbReference type="ARBA" id="ARBA00023125"/>
    </source>
</evidence>
<sequence>MTANTFDPNAGGPGYIYLKLADHVVALIDAGRLRPGAQLWPERQMATRFRVSIGTARRATEELRQRGLVVTLPAKGTYITCPAGPTEPDPEQPSNGQGSR</sequence>
<keyword evidence="7" id="KW-1185">Reference proteome</keyword>
<feature type="region of interest" description="Disordered" evidence="4">
    <location>
        <begin position="79"/>
        <end position="100"/>
    </location>
</feature>
<evidence type="ECO:0000313" key="6">
    <source>
        <dbReference type="EMBL" id="NEE03848.1"/>
    </source>
</evidence>
<evidence type="ECO:0000256" key="1">
    <source>
        <dbReference type="ARBA" id="ARBA00023015"/>
    </source>
</evidence>
<dbReference type="GO" id="GO:0003700">
    <property type="term" value="F:DNA-binding transcription factor activity"/>
    <property type="evidence" value="ECO:0007669"/>
    <property type="project" value="InterPro"/>
</dbReference>
<keyword evidence="2" id="KW-0238">DNA-binding</keyword>
<dbReference type="CDD" id="cd07377">
    <property type="entry name" value="WHTH_GntR"/>
    <property type="match status" value="1"/>
</dbReference>
<dbReference type="EMBL" id="JAAGOA010000026">
    <property type="protein sequence ID" value="NEE03848.1"/>
    <property type="molecule type" value="Genomic_DNA"/>
</dbReference>
<protein>
    <submittedName>
        <fullName evidence="6">Winged helix-turn-helix transcriptional regulator</fullName>
    </submittedName>
</protein>
<feature type="domain" description="HTH gntR-type" evidence="5">
    <location>
        <begin position="14"/>
        <end position="82"/>
    </location>
</feature>
<dbReference type="AlphaFoldDB" id="A0A6L9SGW6"/>
<evidence type="ECO:0000313" key="7">
    <source>
        <dbReference type="Proteomes" id="UP000475214"/>
    </source>
</evidence>
<dbReference type="RefSeq" id="WP_163743866.1">
    <property type="nucleotide sequence ID" value="NZ_JAAGOA010000026.1"/>
</dbReference>
<dbReference type="Pfam" id="PF00392">
    <property type="entry name" value="GntR"/>
    <property type="match status" value="1"/>
</dbReference>
<dbReference type="SMART" id="SM00345">
    <property type="entry name" value="HTH_GNTR"/>
    <property type="match status" value="1"/>
</dbReference>
<dbReference type="Gene3D" id="1.10.10.10">
    <property type="entry name" value="Winged helix-like DNA-binding domain superfamily/Winged helix DNA-binding domain"/>
    <property type="match status" value="1"/>
</dbReference>
<evidence type="ECO:0000256" key="4">
    <source>
        <dbReference type="SAM" id="MobiDB-lite"/>
    </source>
</evidence>
<reference evidence="6 7" key="1">
    <citation type="submission" date="2020-02" db="EMBL/GenBank/DDBJ databases">
        <authorList>
            <person name="Li X.-J."/>
            <person name="Han X.-M."/>
        </authorList>
    </citation>
    <scope>NUCLEOTIDE SEQUENCE [LARGE SCALE GENOMIC DNA]</scope>
    <source>
        <strain evidence="6 7">CCTCC AB 2017055</strain>
    </source>
</reference>
<dbReference type="InterPro" id="IPR036390">
    <property type="entry name" value="WH_DNA-bd_sf"/>
</dbReference>